<dbReference type="InParanoid" id="A0A3N1HTA4"/>
<evidence type="ECO:0000313" key="3">
    <source>
        <dbReference type="Proteomes" id="UP000276232"/>
    </source>
</evidence>
<feature type="transmembrane region" description="Helical" evidence="1">
    <location>
        <begin position="71"/>
        <end position="100"/>
    </location>
</feature>
<proteinExistence type="predicted"/>
<accession>A0A3N1HTA4</accession>
<dbReference type="Proteomes" id="UP000276232">
    <property type="component" value="Unassembled WGS sequence"/>
</dbReference>
<dbReference type="RefSeq" id="WP_123378461.1">
    <property type="nucleotide sequence ID" value="NZ_RJKN01000001.1"/>
</dbReference>
<gene>
    <name evidence="2" type="ORF">EDC03_0356</name>
</gene>
<keyword evidence="3" id="KW-1185">Reference proteome</keyword>
<protein>
    <recommendedName>
        <fullName evidence="4">DUF4190 domain-containing protein</fullName>
    </recommendedName>
</protein>
<evidence type="ECO:0000256" key="1">
    <source>
        <dbReference type="SAM" id="Phobius"/>
    </source>
</evidence>
<reference evidence="2 3" key="1">
    <citation type="journal article" date="2015" name="Stand. Genomic Sci.">
        <title>Genomic Encyclopedia of Bacterial and Archaeal Type Strains, Phase III: the genomes of soil and plant-associated and newly described type strains.</title>
        <authorList>
            <person name="Whitman W.B."/>
            <person name="Woyke T."/>
            <person name="Klenk H.P."/>
            <person name="Zhou Y."/>
            <person name="Lilburn T.G."/>
            <person name="Beck B.J."/>
            <person name="De Vos P."/>
            <person name="Vandamme P."/>
            <person name="Eisen J.A."/>
            <person name="Garrity G."/>
            <person name="Hugenholtz P."/>
            <person name="Kyrpides N.C."/>
        </authorList>
    </citation>
    <scope>NUCLEOTIDE SEQUENCE [LARGE SCALE GENOMIC DNA]</scope>
    <source>
        <strain evidence="2 3">CECT 7306</strain>
    </source>
</reference>
<evidence type="ECO:0008006" key="4">
    <source>
        <dbReference type="Google" id="ProtNLM"/>
    </source>
</evidence>
<organism evidence="2 3">
    <name type="scientific">Pseudokineococcus lusitanus</name>
    <dbReference type="NCBI Taxonomy" id="763993"/>
    <lineage>
        <taxon>Bacteria</taxon>
        <taxon>Bacillati</taxon>
        <taxon>Actinomycetota</taxon>
        <taxon>Actinomycetes</taxon>
        <taxon>Kineosporiales</taxon>
        <taxon>Kineosporiaceae</taxon>
        <taxon>Pseudokineococcus</taxon>
    </lineage>
</organism>
<keyword evidence="1" id="KW-1133">Transmembrane helix</keyword>
<dbReference type="AlphaFoldDB" id="A0A3N1HTA4"/>
<dbReference type="EMBL" id="RJKN01000001">
    <property type="protein sequence ID" value="ROP45751.1"/>
    <property type="molecule type" value="Genomic_DNA"/>
</dbReference>
<sequence length="101" mass="10094">MPTPLLRAPVAALVVSRAPAGTPAEALLAVVLPLVLPVVGPVLGVVLGRSARRRCLSEGLPGAEVARAGEVLGWCLLGVLALGALVVGLLVVVPLLWLAAA</sequence>
<comment type="caution">
    <text evidence="2">The sequence shown here is derived from an EMBL/GenBank/DDBJ whole genome shotgun (WGS) entry which is preliminary data.</text>
</comment>
<evidence type="ECO:0000313" key="2">
    <source>
        <dbReference type="EMBL" id="ROP45751.1"/>
    </source>
</evidence>
<name>A0A3N1HTA4_9ACTN</name>
<keyword evidence="1" id="KW-0812">Transmembrane</keyword>
<keyword evidence="1" id="KW-0472">Membrane</keyword>
<feature type="transmembrane region" description="Helical" evidence="1">
    <location>
        <begin position="30"/>
        <end position="50"/>
    </location>
</feature>